<dbReference type="EMBL" id="JBHTHX010000716">
    <property type="protein sequence ID" value="MFD0886792.1"/>
    <property type="molecule type" value="Genomic_DNA"/>
</dbReference>
<feature type="non-terminal residue" evidence="1">
    <location>
        <position position="49"/>
    </location>
</feature>
<protein>
    <submittedName>
        <fullName evidence="1">Nitronate monooxygenase</fullName>
    </submittedName>
</protein>
<keyword evidence="2" id="KW-1185">Reference proteome</keyword>
<organism evidence="1 2">
    <name type="scientific">Streptosporangium algeriense</name>
    <dbReference type="NCBI Taxonomy" id="1682748"/>
    <lineage>
        <taxon>Bacteria</taxon>
        <taxon>Bacillati</taxon>
        <taxon>Actinomycetota</taxon>
        <taxon>Actinomycetes</taxon>
        <taxon>Streptosporangiales</taxon>
        <taxon>Streptosporangiaceae</taxon>
        <taxon>Streptosporangium</taxon>
    </lineage>
</organism>
<dbReference type="GO" id="GO:0004497">
    <property type="term" value="F:monooxygenase activity"/>
    <property type="evidence" value="ECO:0007669"/>
    <property type="project" value="UniProtKB-KW"/>
</dbReference>
<gene>
    <name evidence="1" type="ORF">ACFQ08_19770</name>
</gene>
<sequence>MISTPVTRLLGIDLPIIQGGMSWASSSSALPLAVSRAGGLGVVAAGPMR</sequence>
<reference evidence="2" key="1">
    <citation type="journal article" date="2019" name="Int. J. Syst. Evol. Microbiol.">
        <title>The Global Catalogue of Microorganisms (GCM) 10K type strain sequencing project: providing services to taxonomists for standard genome sequencing and annotation.</title>
        <authorList>
            <consortium name="The Broad Institute Genomics Platform"/>
            <consortium name="The Broad Institute Genome Sequencing Center for Infectious Disease"/>
            <person name="Wu L."/>
            <person name="Ma J."/>
        </authorList>
    </citation>
    <scope>NUCLEOTIDE SEQUENCE [LARGE SCALE GENOMIC DNA]</scope>
    <source>
        <strain evidence="2">CCUG 62974</strain>
    </source>
</reference>
<evidence type="ECO:0000313" key="2">
    <source>
        <dbReference type="Proteomes" id="UP001597024"/>
    </source>
</evidence>
<proteinExistence type="predicted"/>
<dbReference type="Gene3D" id="3.20.20.70">
    <property type="entry name" value="Aldolase class I"/>
    <property type="match status" value="1"/>
</dbReference>
<keyword evidence="1" id="KW-0503">Monooxygenase</keyword>
<dbReference type="SUPFAM" id="SSF51412">
    <property type="entry name" value="Inosine monophosphate dehydrogenase (IMPDH)"/>
    <property type="match status" value="1"/>
</dbReference>
<keyword evidence="1" id="KW-0560">Oxidoreductase</keyword>
<name>A0ABW3DVM8_9ACTN</name>
<dbReference type="InterPro" id="IPR013785">
    <property type="entry name" value="Aldolase_TIM"/>
</dbReference>
<dbReference type="Pfam" id="PF03060">
    <property type="entry name" value="NMO"/>
    <property type="match status" value="1"/>
</dbReference>
<accession>A0ABW3DVM8</accession>
<evidence type="ECO:0000313" key="1">
    <source>
        <dbReference type="EMBL" id="MFD0886792.1"/>
    </source>
</evidence>
<dbReference type="Proteomes" id="UP001597024">
    <property type="component" value="Unassembled WGS sequence"/>
</dbReference>
<comment type="caution">
    <text evidence="1">The sequence shown here is derived from an EMBL/GenBank/DDBJ whole genome shotgun (WGS) entry which is preliminary data.</text>
</comment>